<dbReference type="InterPro" id="IPR050571">
    <property type="entry name" value="Class-IV_PLP-Dep_Aminotrnsfr"/>
</dbReference>
<organism evidence="3 4">
    <name type="scientific">Wenxinia saemankumensis</name>
    <dbReference type="NCBI Taxonomy" id="1447782"/>
    <lineage>
        <taxon>Bacteria</taxon>
        <taxon>Pseudomonadati</taxon>
        <taxon>Pseudomonadota</taxon>
        <taxon>Alphaproteobacteria</taxon>
        <taxon>Rhodobacterales</taxon>
        <taxon>Roseobacteraceae</taxon>
        <taxon>Wenxinia</taxon>
    </lineage>
</organism>
<dbReference type="AlphaFoldDB" id="A0A1M6G103"/>
<dbReference type="OrthoDB" id="272985at2"/>
<dbReference type="SUPFAM" id="SSF52540">
    <property type="entry name" value="P-loop containing nucleoside triphosphate hydrolases"/>
    <property type="match status" value="1"/>
</dbReference>
<sequence>MRLAVWSGPRNLSTAMMYAFAGRADFAAWDEPFYAPFLAATGRDDPMRDAILAAEETDPGKVAERCAGPIPGGRPHFYMKHMPLHMVDGFPMGWARDCVHVHLLRHPARVIASYGVKREGATAHDIGFESQAGLYDRIGGVVIDSADIRNDPEGMLRALCAAVGLDFDPAMLSWPAGPRPYDGAWAPHWYDAIHRSTGFAGPEGRLPVLDGAQAALLEGALPHYERLAAKRIRS</sequence>
<proteinExistence type="inferred from homology"/>
<comment type="similarity">
    <text evidence="1">Belongs to the class-IV pyridoxal-phosphate-dependent aminotransferase family.</text>
</comment>
<gene>
    <name evidence="3" type="ORF">SAMN05444417_2616</name>
</gene>
<keyword evidence="2" id="KW-0100">Branched-chain amino acid biosynthesis</keyword>
<evidence type="ECO:0008006" key="5">
    <source>
        <dbReference type="Google" id="ProtNLM"/>
    </source>
</evidence>
<dbReference type="STRING" id="1447782.SAMN05444417_2616"/>
<keyword evidence="2" id="KW-0028">Amino-acid biosynthesis</keyword>
<dbReference type="PANTHER" id="PTHR42743:SF11">
    <property type="entry name" value="AMINODEOXYCHORISMATE LYASE"/>
    <property type="match status" value="1"/>
</dbReference>
<evidence type="ECO:0000256" key="1">
    <source>
        <dbReference type="ARBA" id="ARBA00009320"/>
    </source>
</evidence>
<dbReference type="EMBL" id="FQYO01000004">
    <property type="protein sequence ID" value="SHJ03610.1"/>
    <property type="molecule type" value="Genomic_DNA"/>
</dbReference>
<reference evidence="3 4" key="1">
    <citation type="submission" date="2016-11" db="EMBL/GenBank/DDBJ databases">
        <authorList>
            <person name="Jaros S."/>
            <person name="Januszkiewicz K."/>
            <person name="Wedrychowicz H."/>
        </authorList>
    </citation>
    <scope>NUCLEOTIDE SEQUENCE [LARGE SCALE GENOMIC DNA]</scope>
    <source>
        <strain evidence="3 4">DSM 100565</strain>
    </source>
</reference>
<dbReference type="InterPro" id="IPR027417">
    <property type="entry name" value="P-loop_NTPase"/>
</dbReference>
<evidence type="ECO:0000313" key="3">
    <source>
        <dbReference type="EMBL" id="SHJ03610.1"/>
    </source>
</evidence>
<evidence type="ECO:0000313" key="4">
    <source>
        <dbReference type="Proteomes" id="UP000184292"/>
    </source>
</evidence>
<dbReference type="Gene3D" id="3.40.50.300">
    <property type="entry name" value="P-loop containing nucleotide triphosphate hydrolases"/>
    <property type="match status" value="1"/>
</dbReference>
<keyword evidence="4" id="KW-1185">Reference proteome</keyword>
<dbReference type="Proteomes" id="UP000184292">
    <property type="component" value="Unassembled WGS sequence"/>
</dbReference>
<name>A0A1M6G103_9RHOB</name>
<dbReference type="Pfam" id="PF19798">
    <property type="entry name" value="Sulfotransfer_5"/>
    <property type="match status" value="1"/>
</dbReference>
<dbReference type="RefSeq" id="WP_073331280.1">
    <property type="nucleotide sequence ID" value="NZ_FQYO01000004.1"/>
</dbReference>
<accession>A0A1M6G103</accession>
<dbReference type="GO" id="GO:0009082">
    <property type="term" value="P:branched-chain amino acid biosynthetic process"/>
    <property type="evidence" value="ECO:0007669"/>
    <property type="project" value="UniProtKB-KW"/>
</dbReference>
<dbReference type="PANTHER" id="PTHR42743">
    <property type="entry name" value="AMINO-ACID AMINOTRANSFERASE"/>
    <property type="match status" value="1"/>
</dbReference>
<evidence type="ECO:0000256" key="2">
    <source>
        <dbReference type="ARBA" id="ARBA00023304"/>
    </source>
</evidence>
<protein>
    <recommendedName>
        <fullName evidence="5">Branched-chain amino acid aminotransferase</fullName>
    </recommendedName>
</protein>